<feature type="transmembrane region" description="Helical" evidence="1">
    <location>
        <begin position="442"/>
        <end position="460"/>
    </location>
</feature>
<feature type="transmembrane region" description="Helical" evidence="1">
    <location>
        <begin position="113"/>
        <end position="135"/>
    </location>
</feature>
<feature type="transmembrane region" description="Helical" evidence="1">
    <location>
        <begin position="39"/>
        <end position="58"/>
    </location>
</feature>
<keyword evidence="3" id="KW-1185">Reference proteome</keyword>
<dbReference type="Proteomes" id="UP001597461">
    <property type="component" value="Unassembled WGS sequence"/>
</dbReference>
<accession>A0ABW5MNV0</accession>
<evidence type="ECO:0000313" key="3">
    <source>
        <dbReference type="Proteomes" id="UP001597461"/>
    </source>
</evidence>
<comment type="caution">
    <text evidence="2">The sequence shown here is derived from an EMBL/GenBank/DDBJ whole genome shotgun (WGS) entry which is preliminary data.</text>
</comment>
<dbReference type="RefSeq" id="WP_379080929.1">
    <property type="nucleotide sequence ID" value="NZ_JBHULL010000014.1"/>
</dbReference>
<feature type="transmembrane region" description="Helical" evidence="1">
    <location>
        <begin position="381"/>
        <end position="401"/>
    </location>
</feature>
<keyword evidence="1" id="KW-0472">Membrane</keyword>
<feature type="transmembrane region" description="Helical" evidence="1">
    <location>
        <begin position="13"/>
        <end position="32"/>
    </location>
</feature>
<gene>
    <name evidence="2" type="ORF">ACFSR6_16870</name>
</gene>
<organism evidence="2 3">
    <name type="scientific">Pedobacter vanadiisoli</name>
    <dbReference type="NCBI Taxonomy" id="1761975"/>
    <lineage>
        <taxon>Bacteria</taxon>
        <taxon>Pseudomonadati</taxon>
        <taxon>Bacteroidota</taxon>
        <taxon>Sphingobacteriia</taxon>
        <taxon>Sphingobacteriales</taxon>
        <taxon>Sphingobacteriaceae</taxon>
        <taxon>Pedobacter</taxon>
    </lineage>
</organism>
<feature type="transmembrane region" description="Helical" evidence="1">
    <location>
        <begin position="214"/>
        <end position="235"/>
    </location>
</feature>
<evidence type="ECO:0000256" key="1">
    <source>
        <dbReference type="SAM" id="Phobius"/>
    </source>
</evidence>
<feature type="transmembrane region" description="Helical" evidence="1">
    <location>
        <begin position="265"/>
        <end position="284"/>
    </location>
</feature>
<reference evidence="3" key="1">
    <citation type="journal article" date="2019" name="Int. J. Syst. Evol. Microbiol.">
        <title>The Global Catalogue of Microorganisms (GCM) 10K type strain sequencing project: providing services to taxonomists for standard genome sequencing and annotation.</title>
        <authorList>
            <consortium name="The Broad Institute Genomics Platform"/>
            <consortium name="The Broad Institute Genome Sequencing Center for Infectious Disease"/>
            <person name="Wu L."/>
            <person name="Ma J."/>
        </authorList>
    </citation>
    <scope>NUCLEOTIDE SEQUENCE [LARGE SCALE GENOMIC DNA]</scope>
    <source>
        <strain evidence="3">KCTC 42866</strain>
    </source>
</reference>
<feature type="transmembrane region" description="Helical" evidence="1">
    <location>
        <begin position="150"/>
        <end position="168"/>
    </location>
</feature>
<feature type="transmembrane region" description="Helical" evidence="1">
    <location>
        <begin position="78"/>
        <end position="101"/>
    </location>
</feature>
<sequence length="470" mass="53890">MFEGLEDEVLSKIYIDSIIYIIGVTIGLILIFKRYRSYLRYYLIFFLIITFSGFNIFIKPVQDFNIPIPRTVIYYLKIISSASLYDIYIFGAFLFILFKYLKQKRNPFRKNDFLSLLYLRDIIIFIIGILGSILYQKYGGEVEWSVINRQLRGMLTGLVVLYSVQKVITNITDESDMYKLLNTLSVLTLINIISEIISAMILRGITWERGGHSIFMIDSVNTYLLMIYGAILFVNSKWNNKLFKFTGLLIVILLILDFYKITYLQLGLTIAIFVFAAVVGFSVLPRRIALVFPLFIIGFSIFLMQLFAPNTTNTVALQTRAGQLDGVFEAFDKNPQNILIGIGPGGLFKKQTLTEDGGEIKAIEIENTKFANLQYAFQVPFFFQIKQAGIIGGILTIAFFIMQMRRGFKLIKIHWYLACLMFIIAITCLTSEGISYPDPQVAVYYGMAYLFLTFNIKIYLQKARPNVVAL</sequence>
<evidence type="ECO:0008006" key="4">
    <source>
        <dbReference type="Google" id="ProtNLM"/>
    </source>
</evidence>
<feature type="transmembrane region" description="Helical" evidence="1">
    <location>
        <begin position="291"/>
        <end position="308"/>
    </location>
</feature>
<proteinExistence type="predicted"/>
<dbReference type="EMBL" id="JBHULL010000014">
    <property type="protein sequence ID" value="MFD2584179.1"/>
    <property type="molecule type" value="Genomic_DNA"/>
</dbReference>
<feature type="transmembrane region" description="Helical" evidence="1">
    <location>
        <begin position="413"/>
        <end position="436"/>
    </location>
</feature>
<protein>
    <recommendedName>
        <fullName evidence="4">O-antigen ligase-like membrane protein</fullName>
    </recommendedName>
</protein>
<keyword evidence="1" id="KW-0812">Transmembrane</keyword>
<feature type="transmembrane region" description="Helical" evidence="1">
    <location>
        <begin position="242"/>
        <end position="259"/>
    </location>
</feature>
<keyword evidence="1" id="KW-1133">Transmembrane helix</keyword>
<evidence type="ECO:0000313" key="2">
    <source>
        <dbReference type="EMBL" id="MFD2584179.1"/>
    </source>
</evidence>
<feature type="transmembrane region" description="Helical" evidence="1">
    <location>
        <begin position="180"/>
        <end position="202"/>
    </location>
</feature>
<name>A0ABW5MNV0_9SPHI</name>